<gene>
    <name evidence="10" type="ORF">D0860_04198</name>
</gene>
<comment type="function">
    <text evidence="6">Demethylates proteins that have been reversibly carboxymethylated. Demethylates the phosphatase PP2A catalytic subunit.</text>
</comment>
<organism evidence="10 11">
    <name type="scientific">Hortaea werneckii</name>
    <name type="common">Black yeast</name>
    <name type="synonym">Cladosporium werneckii</name>
    <dbReference type="NCBI Taxonomy" id="91943"/>
    <lineage>
        <taxon>Eukaryota</taxon>
        <taxon>Fungi</taxon>
        <taxon>Dikarya</taxon>
        <taxon>Ascomycota</taxon>
        <taxon>Pezizomycotina</taxon>
        <taxon>Dothideomycetes</taxon>
        <taxon>Dothideomycetidae</taxon>
        <taxon>Mycosphaerellales</taxon>
        <taxon>Teratosphaeriaceae</taxon>
        <taxon>Hortaea</taxon>
    </lineage>
</organism>
<feature type="compositionally biased region" description="Polar residues" evidence="8">
    <location>
        <begin position="1"/>
        <end position="24"/>
    </location>
</feature>
<evidence type="ECO:0000256" key="4">
    <source>
        <dbReference type="ARBA" id="ARBA00022487"/>
    </source>
</evidence>
<comment type="caution">
    <text evidence="10">The sequence shown here is derived from an EMBL/GenBank/DDBJ whole genome shotgun (WGS) entry which is preliminary data.</text>
</comment>
<feature type="domain" description="AB hydrolase-1" evidence="9">
    <location>
        <begin position="121"/>
        <end position="357"/>
    </location>
</feature>
<reference evidence="10 11" key="1">
    <citation type="journal article" date="2018" name="BMC Genomics">
        <title>Genomic evidence for intraspecific hybridization in a clonal and extremely halotolerant yeast.</title>
        <authorList>
            <person name="Gostincar C."/>
            <person name="Stajich J.E."/>
            <person name="Zupancic J."/>
            <person name="Zalar P."/>
            <person name="Gunde-Cimerman N."/>
        </authorList>
    </citation>
    <scope>NUCLEOTIDE SEQUENCE [LARGE SCALE GENOMIC DNA]</scope>
    <source>
        <strain evidence="10 11">EXF-562</strain>
    </source>
</reference>
<dbReference type="AlphaFoldDB" id="A0A3M7H9F4"/>
<evidence type="ECO:0000256" key="8">
    <source>
        <dbReference type="SAM" id="MobiDB-lite"/>
    </source>
</evidence>
<protein>
    <recommendedName>
        <fullName evidence="3">Protein phosphatase methylesterase 1</fullName>
        <ecNumber evidence="2">3.1.1.89</ecNumber>
    </recommendedName>
</protein>
<dbReference type="GO" id="GO:0051723">
    <property type="term" value="F:protein methylesterase activity"/>
    <property type="evidence" value="ECO:0007669"/>
    <property type="project" value="UniProtKB-EC"/>
</dbReference>
<accession>A0A3M7H9F4</accession>
<evidence type="ECO:0000256" key="1">
    <source>
        <dbReference type="ARBA" id="ARBA00008645"/>
    </source>
</evidence>
<proteinExistence type="inferred from homology"/>
<dbReference type="PANTHER" id="PTHR14189">
    <property type="entry name" value="PROTEIN PHOSPHATASE METHYLESTERASE-1 RELATED"/>
    <property type="match status" value="1"/>
</dbReference>
<comment type="catalytic activity">
    <reaction evidence="7">
        <text>[phosphatase 2A protein]-C-terminal L-leucine methyl ester + H2O = [phosphatase 2A protein]-C-terminal L-leucine + methanol + H(+)</text>
        <dbReference type="Rhea" id="RHEA:48548"/>
        <dbReference type="Rhea" id="RHEA-COMP:12134"/>
        <dbReference type="Rhea" id="RHEA-COMP:12135"/>
        <dbReference type="ChEBI" id="CHEBI:15377"/>
        <dbReference type="ChEBI" id="CHEBI:15378"/>
        <dbReference type="ChEBI" id="CHEBI:17790"/>
        <dbReference type="ChEBI" id="CHEBI:90516"/>
        <dbReference type="ChEBI" id="CHEBI:90517"/>
        <dbReference type="EC" id="3.1.1.89"/>
    </reaction>
</comment>
<evidence type="ECO:0000256" key="6">
    <source>
        <dbReference type="ARBA" id="ARBA00024741"/>
    </source>
</evidence>
<dbReference type="EC" id="3.1.1.89" evidence="2"/>
<dbReference type="InterPro" id="IPR029058">
    <property type="entry name" value="AB_hydrolase_fold"/>
</dbReference>
<dbReference type="Pfam" id="PF12697">
    <property type="entry name" value="Abhydrolase_6"/>
    <property type="match status" value="1"/>
</dbReference>
<dbReference type="InterPro" id="IPR000073">
    <property type="entry name" value="AB_hydrolase_1"/>
</dbReference>
<dbReference type="Gene3D" id="3.40.50.1820">
    <property type="entry name" value="alpha/beta hydrolase"/>
    <property type="match status" value="1"/>
</dbReference>
<evidence type="ECO:0000313" key="11">
    <source>
        <dbReference type="Proteomes" id="UP000280598"/>
    </source>
</evidence>
<evidence type="ECO:0000259" key="9">
    <source>
        <dbReference type="Pfam" id="PF12697"/>
    </source>
</evidence>
<dbReference type="InterPro" id="IPR016812">
    <property type="entry name" value="PPase_methylesterase_euk"/>
</dbReference>
<comment type="similarity">
    <text evidence="1">Belongs to the AB hydrolase superfamily.</text>
</comment>
<dbReference type="EMBL" id="QWIS01000073">
    <property type="protein sequence ID" value="RMZ09512.1"/>
    <property type="molecule type" value="Genomic_DNA"/>
</dbReference>
<evidence type="ECO:0000256" key="3">
    <source>
        <dbReference type="ARBA" id="ARBA00020672"/>
    </source>
</evidence>
<evidence type="ECO:0000256" key="7">
    <source>
        <dbReference type="ARBA" id="ARBA00049203"/>
    </source>
</evidence>
<dbReference type="PANTHER" id="PTHR14189:SF0">
    <property type="entry name" value="PROTEIN PHOSPHATASE METHYLESTERASE 1"/>
    <property type="match status" value="1"/>
</dbReference>
<evidence type="ECO:0000256" key="2">
    <source>
        <dbReference type="ARBA" id="ARBA00013111"/>
    </source>
</evidence>
<keyword evidence="4" id="KW-0719">Serine esterase</keyword>
<name>A0A3M7H9F4_HORWE</name>
<feature type="region of interest" description="Disordered" evidence="8">
    <location>
        <begin position="1"/>
        <end position="78"/>
    </location>
</feature>
<evidence type="ECO:0000256" key="5">
    <source>
        <dbReference type="ARBA" id="ARBA00022801"/>
    </source>
</evidence>
<keyword evidence="5" id="KW-0378">Hydrolase</keyword>
<feature type="compositionally biased region" description="Polar residues" evidence="8">
    <location>
        <begin position="64"/>
        <end position="73"/>
    </location>
</feature>
<evidence type="ECO:0000313" key="10">
    <source>
        <dbReference type="EMBL" id="RMZ09512.1"/>
    </source>
</evidence>
<dbReference type="SUPFAM" id="SSF53474">
    <property type="entry name" value="alpha/beta-Hydrolases"/>
    <property type="match status" value="1"/>
</dbReference>
<sequence>MSDLFRQSVNQNQSPPTKQSSETQAPAASARPRPKPIGTPGPLPDHDGSSSDSSASSADSAASINTIRPSSREQVAPPTHWTNYFAQELYLDHADPAQGAKALYHVYLTPPTDVQKGPLFICHHGAGASGLSFAIFAQEVLKKIPGAGILSLEARAHGSIVAKQDNEQEEIVDFSLPTLTQDALNMIKLMQTTMNWPTIPPSVLVGHSLGGAICTQLAVDFALGTQIIGYAVIDVVEGSAIEALQHMRTYLSSRPKMFGSVDEAIQWHLRSRTVRDQRSAEASVPSLLIQTPSGNYTWRTDLNATAPWWEDWFKGMSEKFLKGRGAKLLILAGTDRLDKDLMIGQMQGNFDLPLLIRIPNLLRPIRHRLQNHHAPVDIHERHTGDFPQPGPEGRSLRRDDVPMLVRPAVLGIHHTEDTFAFVQRVGELMVSAAAALRCLGHLDPFVFLPLVGLGFRFPVVEVPDAALAY</sequence>
<dbReference type="Proteomes" id="UP000280598">
    <property type="component" value="Unassembled WGS sequence"/>
</dbReference>
<feature type="compositionally biased region" description="Low complexity" evidence="8">
    <location>
        <begin position="50"/>
        <end position="63"/>
    </location>
</feature>